<organism evidence="2 3">
    <name type="scientific">Methanospirillum stamsii</name>
    <dbReference type="NCBI Taxonomy" id="1277351"/>
    <lineage>
        <taxon>Archaea</taxon>
        <taxon>Methanobacteriati</taxon>
        <taxon>Methanobacteriota</taxon>
        <taxon>Stenosarchaea group</taxon>
        <taxon>Methanomicrobia</taxon>
        <taxon>Methanomicrobiales</taxon>
        <taxon>Methanospirillaceae</taxon>
        <taxon>Methanospirillum</taxon>
    </lineage>
</organism>
<feature type="compositionally biased region" description="Basic residues" evidence="1">
    <location>
        <begin position="46"/>
        <end position="55"/>
    </location>
</feature>
<sequence length="128" mass="13905">MHLLANQVESVTRVPSIDRVLRSLHHLRECGGKDRVTDSGQGTGHGSRKHHRHQRITGNATITGAMISGVPASRDSSEDTYQARPSSVMPATARFSGYHSNVTVSRSPTTMPILSAPRWRPGQTVSLP</sequence>
<feature type="region of interest" description="Disordered" evidence="1">
    <location>
        <begin position="31"/>
        <end position="128"/>
    </location>
</feature>
<comment type="caution">
    <text evidence="2">The sequence shown here is derived from an EMBL/GenBank/DDBJ whole genome shotgun (WGS) entry which is preliminary data.</text>
</comment>
<evidence type="ECO:0000313" key="2">
    <source>
        <dbReference type="EMBL" id="PWR73383.1"/>
    </source>
</evidence>
<dbReference type="EMBL" id="QGMZ01000018">
    <property type="protein sequence ID" value="PWR73383.1"/>
    <property type="molecule type" value="Genomic_DNA"/>
</dbReference>
<reference evidence="2 3" key="1">
    <citation type="submission" date="2018-05" db="EMBL/GenBank/DDBJ databases">
        <title>Draft genome of Methanospirillum stamsii Pt1.</title>
        <authorList>
            <person name="Dueholm M.S."/>
            <person name="Nielsen P.H."/>
            <person name="Bakmann L.F."/>
            <person name="Otzen D.E."/>
        </authorList>
    </citation>
    <scope>NUCLEOTIDE SEQUENCE [LARGE SCALE GENOMIC DNA]</scope>
    <source>
        <strain evidence="2 3">Pt1</strain>
    </source>
</reference>
<proteinExistence type="predicted"/>
<keyword evidence="3" id="KW-1185">Reference proteome</keyword>
<evidence type="ECO:0000256" key="1">
    <source>
        <dbReference type="SAM" id="MobiDB-lite"/>
    </source>
</evidence>
<feature type="compositionally biased region" description="Polar residues" evidence="1">
    <location>
        <begin position="98"/>
        <end position="112"/>
    </location>
</feature>
<gene>
    <name evidence="2" type="ORF">DLD82_09010</name>
</gene>
<dbReference type="Proteomes" id="UP000245934">
    <property type="component" value="Unassembled WGS sequence"/>
</dbReference>
<accession>A0A2V2NDK9</accession>
<dbReference type="AlphaFoldDB" id="A0A2V2NDK9"/>
<protein>
    <submittedName>
        <fullName evidence="2">Uncharacterized protein</fullName>
    </submittedName>
</protein>
<name>A0A2V2NDK9_9EURY</name>
<evidence type="ECO:0000313" key="3">
    <source>
        <dbReference type="Proteomes" id="UP000245934"/>
    </source>
</evidence>